<dbReference type="InterPro" id="IPR002716">
    <property type="entry name" value="PIN_dom"/>
</dbReference>
<dbReference type="Pfam" id="PF01850">
    <property type="entry name" value="PIN"/>
    <property type="match status" value="1"/>
</dbReference>
<dbReference type="GO" id="GO:0090729">
    <property type="term" value="F:toxin activity"/>
    <property type="evidence" value="ECO:0007669"/>
    <property type="project" value="UniProtKB-KW"/>
</dbReference>
<dbReference type="GO" id="GO:0000287">
    <property type="term" value="F:magnesium ion binding"/>
    <property type="evidence" value="ECO:0007669"/>
    <property type="project" value="UniProtKB-UniRule"/>
</dbReference>
<reference evidence="8 9" key="1">
    <citation type="submission" date="2020-08" db="EMBL/GenBank/DDBJ databases">
        <title>Sequencing the genomes of 1000 actinobacteria strains.</title>
        <authorList>
            <person name="Klenk H.-P."/>
        </authorList>
    </citation>
    <scope>NUCLEOTIDE SEQUENCE [LARGE SCALE GENOMIC DNA]</scope>
    <source>
        <strain evidence="8 9">DSM 102030</strain>
    </source>
</reference>
<feature type="binding site" evidence="6">
    <location>
        <position position="99"/>
    </location>
    <ligand>
        <name>Mg(2+)</name>
        <dbReference type="ChEBI" id="CHEBI:18420"/>
    </ligand>
</feature>
<proteinExistence type="inferred from homology"/>
<evidence type="ECO:0000256" key="2">
    <source>
        <dbReference type="ARBA" id="ARBA00022722"/>
    </source>
</evidence>
<evidence type="ECO:0000256" key="3">
    <source>
        <dbReference type="ARBA" id="ARBA00022723"/>
    </source>
</evidence>
<dbReference type="HAMAP" id="MF_00265">
    <property type="entry name" value="VapC_Nob1"/>
    <property type="match status" value="1"/>
</dbReference>
<dbReference type="RefSeq" id="WP_184579856.1">
    <property type="nucleotide sequence ID" value="NZ_JACHJT010000001.1"/>
</dbReference>
<accession>A0A7W7RIC2</accession>
<dbReference type="Proteomes" id="UP000523007">
    <property type="component" value="Unassembled WGS sequence"/>
</dbReference>
<dbReference type="InterPro" id="IPR029060">
    <property type="entry name" value="PIN-like_dom_sf"/>
</dbReference>
<feature type="domain" description="PIN" evidence="7">
    <location>
        <begin position="4"/>
        <end position="122"/>
    </location>
</feature>
<comment type="cofactor">
    <cofactor evidence="6">
        <name>Mg(2+)</name>
        <dbReference type="ChEBI" id="CHEBI:18420"/>
    </cofactor>
</comment>
<keyword evidence="9" id="KW-1185">Reference proteome</keyword>
<dbReference type="GO" id="GO:0016787">
    <property type="term" value="F:hydrolase activity"/>
    <property type="evidence" value="ECO:0007669"/>
    <property type="project" value="UniProtKB-KW"/>
</dbReference>
<comment type="similarity">
    <text evidence="6">Belongs to the PINc/VapC protein family.</text>
</comment>
<evidence type="ECO:0000256" key="4">
    <source>
        <dbReference type="ARBA" id="ARBA00022801"/>
    </source>
</evidence>
<keyword evidence="6" id="KW-0800">Toxin</keyword>
<dbReference type="EC" id="3.1.-.-" evidence="6"/>
<gene>
    <name evidence="6" type="primary">vapC</name>
    <name evidence="8" type="ORF">F4561_003255</name>
</gene>
<evidence type="ECO:0000313" key="8">
    <source>
        <dbReference type="EMBL" id="MBB4932435.1"/>
    </source>
</evidence>
<protein>
    <recommendedName>
        <fullName evidence="6">Ribonuclease VapC</fullName>
        <shortName evidence="6">RNase VapC</shortName>
        <ecNumber evidence="6">3.1.-.-</ecNumber>
    </recommendedName>
    <alternativeName>
        <fullName evidence="6">Toxin VapC</fullName>
    </alternativeName>
</protein>
<evidence type="ECO:0000256" key="1">
    <source>
        <dbReference type="ARBA" id="ARBA00022649"/>
    </source>
</evidence>
<evidence type="ECO:0000256" key="5">
    <source>
        <dbReference type="ARBA" id="ARBA00022842"/>
    </source>
</evidence>
<evidence type="ECO:0000256" key="6">
    <source>
        <dbReference type="HAMAP-Rule" id="MF_00265"/>
    </source>
</evidence>
<name>A0A7W7RIC2_9ACTN</name>
<dbReference type="SUPFAM" id="SSF88723">
    <property type="entry name" value="PIN domain-like"/>
    <property type="match status" value="1"/>
</dbReference>
<keyword evidence="2 6" id="KW-0540">Nuclease</keyword>
<organism evidence="8 9">
    <name type="scientific">Lipingzhangella halophila</name>
    <dbReference type="NCBI Taxonomy" id="1783352"/>
    <lineage>
        <taxon>Bacteria</taxon>
        <taxon>Bacillati</taxon>
        <taxon>Actinomycetota</taxon>
        <taxon>Actinomycetes</taxon>
        <taxon>Streptosporangiales</taxon>
        <taxon>Nocardiopsidaceae</taxon>
        <taxon>Lipingzhangella</taxon>
    </lineage>
</organism>
<evidence type="ECO:0000313" key="9">
    <source>
        <dbReference type="Proteomes" id="UP000523007"/>
    </source>
</evidence>
<comment type="caution">
    <text evidence="8">The sequence shown here is derived from an EMBL/GenBank/DDBJ whole genome shotgun (WGS) entry which is preliminary data.</text>
</comment>
<evidence type="ECO:0000259" key="7">
    <source>
        <dbReference type="Pfam" id="PF01850"/>
    </source>
</evidence>
<keyword evidence="5 6" id="KW-0460">Magnesium</keyword>
<dbReference type="GO" id="GO:0004540">
    <property type="term" value="F:RNA nuclease activity"/>
    <property type="evidence" value="ECO:0007669"/>
    <property type="project" value="InterPro"/>
</dbReference>
<keyword evidence="1 6" id="KW-1277">Toxin-antitoxin system</keyword>
<comment type="caution">
    <text evidence="6">Lacks conserved residue(s) required for the propagation of feature annotation.</text>
</comment>
<dbReference type="InterPro" id="IPR022907">
    <property type="entry name" value="VapC_family"/>
</dbReference>
<keyword evidence="4 6" id="KW-0378">Hydrolase</keyword>
<sequence>MTLILETGPLYAMMDAGDDDHEASLRLLTTYPGRIVLPTLSITEVAYLVSSRIGAKGEVALLRDLEAGHFHVEPVWPADWARIRQLVDQYADLPLGTIDASVIACAERLGVTDVATLDRRHFTVVRPKHVGALTLLPFLSEN</sequence>
<dbReference type="Gene3D" id="3.40.50.1010">
    <property type="entry name" value="5'-nuclease"/>
    <property type="match status" value="1"/>
</dbReference>
<keyword evidence="3 6" id="KW-0479">Metal-binding</keyword>
<dbReference type="EMBL" id="JACHJT010000001">
    <property type="protein sequence ID" value="MBB4932435.1"/>
    <property type="molecule type" value="Genomic_DNA"/>
</dbReference>
<dbReference type="AlphaFoldDB" id="A0A7W7RIC2"/>
<comment type="function">
    <text evidence="6">Toxic component of a toxin-antitoxin (TA) system. An RNase.</text>
</comment>